<feature type="domain" description="HTH tetR-type" evidence="3">
    <location>
        <begin position="3"/>
        <end position="63"/>
    </location>
</feature>
<keyword evidence="5" id="KW-1185">Reference proteome</keyword>
<dbReference type="Gene3D" id="1.10.10.60">
    <property type="entry name" value="Homeodomain-like"/>
    <property type="match status" value="1"/>
</dbReference>
<dbReference type="Proteomes" id="UP000199476">
    <property type="component" value="Unassembled WGS sequence"/>
</dbReference>
<proteinExistence type="predicted"/>
<dbReference type="InterPro" id="IPR050624">
    <property type="entry name" value="HTH-type_Tx_Regulator"/>
</dbReference>
<evidence type="ECO:0000256" key="2">
    <source>
        <dbReference type="PROSITE-ProRule" id="PRU00335"/>
    </source>
</evidence>
<dbReference type="RefSeq" id="WP_089761133.1">
    <property type="nucleotide sequence ID" value="NZ_FNGO01000019.1"/>
</dbReference>
<dbReference type="OrthoDB" id="9812993at2"/>
<dbReference type="SUPFAM" id="SSF48498">
    <property type="entry name" value="Tetracyclin repressor-like, C-terminal domain"/>
    <property type="match status" value="1"/>
</dbReference>
<sequence length="190" mass="21598">MSSDKKDIILKAAVDIFAREGFYNTNTALITEKAGVAVGTIYNYFDSKDAILEEIFAKELEDRLQSLEKLSARSDLAAMEKLEEFLFHHFARIKNNPSLGRVLVREREFPRKKSEAIRKYFYSIPQKIEKLLVEIENESEIEIENPEISAAIIFGSIQGIMDNALRSDNLDSLDNAHSVLTSLLKKGIKK</sequence>
<dbReference type="SUPFAM" id="SSF46689">
    <property type="entry name" value="Homeodomain-like"/>
    <property type="match status" value="1"/>
</dbReference>
<dbReference type="PANTHER" id="PTHR43479:SF11">
    <property type="entry name" value="ACREF_ENVCD OPERON REPRESSOR-RELATED"/>
    <property type="match status" value="1"/>
</dbReference>
<organism evidence="4 5">
    <name type="scientific">Halarsenatibacter silvermanii</name>
    <dbReference type="NCBI Taxonomy" id="321763"/>
    <lineage>
        <taxon>Bacteria</taxon>
        <taxon>Bacillati</taxon>
        <taxon>Bacillota</taxon>
        <taxon>Clostridia</taxon>
        <taxon>Halanaerobiales</taxon>
        <taxon>Halarsenatibacteraceae</taxon>
        <taxon>Halarsenatibacter</taxon>
    </lineage>
</organism>
<evidence type="ECO:0000313" key="4">
    <source>
        <dbReference type="EMBL" id="SDM15737.1"/>
    </source>
</evidence>
<dbReference type="InterPro" id="IPR009057">
    <property type="entry name" value="Homeodomain-like_sf"/>
</dbReference>
<dbReference type="Pfam" id="PF00440">
    <property type="entry name" value="TetR_N"/>
    <property type="match status" value="1"/>
</dbReference>
<dbReference type="GO" id="GO:0003677">
    <property type="term" value="F:DNA binding"/>
    <property type="evidence" value="ECO:0007669"/>
    <property type="project" value="UniProtKB-UniRule"/>
</dbReference>
<dbReference type="PROSITE" id="PS50977">
    <property type="entry name" value="HTH_TETR_2"/>
    <property type="match status" value="1"/>
</dbReference>
<gene>
    <name evidence="4" type="ORF">SAMN04488692_1192</name>
</gene>
<keyword evidence="1 2" id="KW-0238">DNA-binding</keyword>
<feature type="DNA-binding region" description="H-T-H motif" evidence="2">
    <location>
        <begin position="26"/>
        <end position="45"/>
    </location>
</feature>
<dbReference type="EMBL" id="FNGO01000019">
    <property type="protein sequence ID" value="SDM15737.1"/>
    <property type="molecule type" value="Genomic_DNA"/>
</dbReference>
<dbReference type="Gene3D" id="1.10.357.10">
    <property type="entry name" value="Tetracycline Repressor, domain 2"/>
    <property type="match status" value="1"/>
</dbReference>
<name>A0A1G9QYS1_9FIRM</name>
<dbReference type="PRINTS" id="PR00455">
    <property type="entry name" value="HTHTETR"/>
</dbReference>
<dbReference type="AlphaFoldDB" id="A0A1G9QYS1"/>
<evidence type="ECO:0000256" key="1">
    <source>
        <dbReference type="ARBA" id="ARBA00023125"/>
    </source>
</evidence>
<reference evidence="4 5" key="1">
    <citation type="submission" date="2016-10" db="EMBL/GenBank/DDBJ databases">
        <authorList>
            <person name="de Groot N.N."/>
        </authorList>
    </citation>
    <scope>NUCLEOTIDE SEQUENCE [LARGE SCALE GENOMIC DNA]</scope>
    <source>
        <strain evidence="4 5">SLAS-1</strain>
    </source>
</reference>
<dbReference type="PANTHER" id="PTHR43479">
    <property type="entry name" value="ACREF/ENVCD OPERON REPRESSOR-RELATED"/>
    <property type="match status" value="1"/>
</dbReference>
<dbReference type="STRING" id="321763.SAMN04488692_1192"/>
<evidence type="ECO:0000259" key="3">
    <source>
        <dbReference type="PROSITE" id="PS50977"/>
    </source>
</evidence>
<accession>A0A1G9QYS1</accession>
<dbReference type="InterPro" id="IPR001647">
    <property type="entry name" value="HTH_TetR"/>
</dbReference>
<protein>
    <submittedName>
        <fullName evidence="4">Transcriptional regulator, TetR family</fullName>
    </submittedName>
</protein>
<evidence type="ECO:0000313" key="5">
    <source>
        <dbReference type="Proteomes" id="UP000199476"/>
    </source>
</evidence>
<dbReference type="InterPro" id="IPR036271">
    <property type="entry name" value="Tet_transcr_reg_TetR-rel_C_sf"/>
</dbReference>